<organism evidence="4 5">
    <name type="scientific">Geomesophilobacter sediminis</name>
    <dbReference type="NCBI Taxonomy" id="2798584"/>
    <lineage>
        <taxon>Bacteria</taxon>
        <taxon>Pseudomonadati</taxon>
        <taxon>Thermodesulfobacteriota</taxon>
        <taxon>Desulfuromonadia</taxon>
        <taxon>Geobacterales</taxon>
        <taxon>Geobacteraceae</taxon>
        <taxon>Geomesophilobacter</taxon>
    </lineage>
</organism>
<feature type="domain" description="LamG-like jellyroll fold" evidence="3">
    <location>
        <begin position="556"/>
        <end position="691"/>
    </location>
</feature>
<dbReference type="Gene3D" id="3.20.20.80">
    <property type="entry name" value="Glycosidases"/>
    <property type="match status" value="1"/>
</dbReference>
<dbReference type="InterPro" id="IPR006558">
    <property type="entry name" value="LamG-like"/>
</dbReference>
<evidence type="ECO:0000256" key="1">
    <source>
        <dbReference type="ARBA" id="ARBA00022729"/>
    </source>
</evidence>
<keyword evidence="1" id="KW-0732">Signal</keyword>
<name>A0A8J7M0B1_9BACT</name>
<comment type="caution">
    <text evidence="4">The sequence shown here is derived from an EMBL/GenBank/DDBJ whole genome shotgun (WGS) entry which is preliminary data.</text>
</comment>
<reference evidence="4" key="1">
    <citation type="submission" date="2020-12" db="EMBL/GenBank/DDBJ databases">
        <title>Geomonas sp. Red875, isolated from river sediment.</title>
        <authorList>
            <person name="Xu Z."/>
            <person name="Zhang Z."/>
            <person name="Masuda Y."/>
            <person name="Itoh H."/>
            <person name="Senoo K."/>
        </authorList>
    </citation>
    <scope>NUCLEOTIDE SEQUENCE</scope>
    <source>
        <strain evidence="4">Red875</strain>
    </source>
</reference>
<accession>A0A8J7M0B1</accession>
<protein>
    <recommendedName>
        <fullName evidence="3">LamG-like jellyroll fold domain-containing protein</fullName>
    </recommendedName>
</protein>
<evidence type="ECO:0000313" key="4">
    <source>
        <dbReference type="EMBL" id="MBJ6724257.1"/>
    </source>
</evidence>
<dbReference type="Gene3D" id="2.60.120.200">
    <property type="match status" value="1"/>
</dbReference>
<dbReference type="SUPFAM" id="SSF49899">
    <property type="entry name" value="Concanavalin A-like lectins/glucanases"/>
    <property type="match status" value="1"/>
</dbReference>
<dbReference type="InterPro" id="IPR013320">
    <property type="entry name" value="ConA-like_dom_sf"/>
</dbReference>
<proteinExistence type="predicted"/>
<dbReference type="SUPFAM" id="SSF51445">
    <property type="entry name" value="(Trans)glycosidases"/>
    <property type="match status" value="1"/>
</dbReference>
<dbReference type="SMART" id="SM00560">
    <property type="entry name" value="LamGL"/>
    <property type="match status" value="1"/>
</dbReference>
<dbReference type="RefSeq" id="WP_199383093.1">
    <property type="nucleotide sequence ID" value="NZ_JAEMHM010000004.1"/>
</dbReference>
<evidence type="ECO:0000256" key="2">
    <source>
        <dbReference type="ARBA" id="ARBA00023157"/>
    </source>
</evidence>
<evidence type="ECO:0000259" key="3">
    <source>
        <dbReference type="SMART" id="SM00560"/>
    </source>
</evidence>
<sequence>MAPAVRHPVPPAPQPAGLWRLVLLLFGLALLWAGPAAAGEPWAGFFFTPQANGNGNHNRFLAEFEELVRSLKAKGINTIVFDMNYGAFHFTSDYRMGRASYPANRGFSRIEARRMAQIARENGMQVMVALQVLTHSVGNVFPYVYPQYMLAGREWRPGVLYTAYEDWVSYRGKSYLCTSTRRSTPDNAPGPKAFYWREAPTNTRDPFNKEGEQVVFKMMDELVEAFTVDGIPPEGFHIGCDEVGWWYAEPRRETGMSSAQVFALAVTNAYRHLQEKHPGMEVIMWGDMLDPAWNGMPRSEKYNLSGRDTAAALDLIPKGIIIADWRYEANQRYRYDDARQSFPSVAQFAAQGFRVWPTSWADVKATRDLVWTGNEERARTGKVVGHLYSTWLMGIVPEFTRLLADSGRQVPDTLLADVGAEERSRYRGYYRGIADAINQTGTLIGARACRGTDRSCGAYPDCRDLTVQSGFYGGSFREYSCRDNRSAFRTLSLPVDYAGAWRLNGVPDGAAGAHQVALKNGARLAEDPVRGKVAYFSGYGPNVRVRHRASLDPGSGSFSIGAWFKAGPGGGLGTIVSKDPGFRCYNLFLDPEGMIWFETNGVRFYRYSAPGVSYRDAKWHHVVAVFDAGVPTIDLYLDGALANGKYVFIDGTNVKSSPSDLFIGNNDGNGAYQFLGWIGDVVLFNRVLSAGEVKMMYLAEQRPAARKRGGAPGPKAP</sequence>
<dbReference type="Proteomes" id="UP000636888">
    <property type="component" value="Unassembled WGS sequence"/>
</dbReference>
<evidence type="ECO:0000313" key="5">
    <source>
        <dbReference type="Proteomes" id="UP000636888"/>
    </source>
</evidence>
<keyword evidence="5" id="KW-1185">Reference proteome</keyword>
<dbReference type="InterPro" id="IPR017853">
    <property type="entry name" value="GH"/>
</dbReference>
<keyword evidence="2" id="KW-1015">Disulfide bond</keyword>
<dbReference type="AlphaFoldDB" id="A0A8J7M0B1"/>
<dbReference type="EMBL" id="JAEMHM010000004">
    <property type="protein sequence ID" value="MBJ6724257.1"/>
    <property type="molecule type" value="Genomic_DNA"/>
</dbReference>
<dbReference type="Pfam" id="PF13385">
    <property type="entry name" value="Laminin_G_3"/>
    <property type="match status" value="1"/>
</dbReference>
<gene>
    <name evidence="4" type="ORF">JFN93_06030</name>
</gene>